<evidence type="ECO:0000313" key="2">
    <source>
        <dbReference type="Proteomes" id="UP001240150"/>
    </source>
</evidence>
<accession>A0ABY8WTY0</accession>
<dbReference type="Proteomes" id="UP001240150">
    <property type="component" value="Chromosome"/>
</dbReference>
<sequence>MSVDSSGGMPRAATLAAIMDSAHTAIRTLLGVTTIPELEVVTDVYTTRRVVLRPEQESTLLGGLDRHGDDASFWEVGLPGTNDWVRLILHRLLDQPVDPATLTDDEDGLWLHPALSCDPMRTGVAMALSVGLALGAALAGGGHFSTQLTVWPADLANPAEVIAGTKISPTDQPFRDACIRYMDQFPDSKPGGGW</sequence>
<name>A0ABY8WTY0_9ACTN</name>
<dbReference type="RefSeq" id="WP_284921600.1">
    <property type="nucleotide sequence ID" value="NZ_CP126980.1"/>
</dbReference>
<dbReference type="EMBL" id="CP126980">
    <property type="protein sequence ID" value="WIN00124.1"/>
    <property type="molecule type" value="Genomic_DNA"/>
</dbReference>
<evidence type="ECO:0000313" key="1">
    <source>
        <dbReference type="EMBL" id="WIN00124.1"/>
    </source>
</evidence>
<proteinExistence type="predicted"/>
<keyword evidence="2" id="KW-1185">Reference proteome</keyword>
<gene>
    <name evidence="1" type="ORF">ACTOB_003809</name>
</gene>
<reference evidence="1 2" key="1">
    <citation type="submission" date="2023-06" db="EMBL/GenBank/DDBJ databases">
        <authorList>
            <person name="Yushchuk O."/>
            <person name="Binda E."/>
            <person name="Ruckert-Reed C."/>
            <person name="Fedorenko V."/>
            <person name="Kalinowski J."/>
            <person name="Marinelli F."/>
        </authorList>
    </citation>
    <scope>NUCLEOTIDE SEQUENCE [LARGE SCALE GENOMIC DNA]</scope>
    <source>
        <strain evidence="1 2">NRRL 3884</strain>
    </source>
</reference>
<protein>
    <submittedName>
        <fullName evidence="1">Uncharacterized protein</fullName>
    </submittedName>
</protein>
<organism evidence="1 2">
    <name type="scientific">Actinoplanes oblitus</name>
    <dbReference type="NCBI Taxonomy" id="3040509"/>
    <lineage>
        <taxon>Bacteria</taxon>
        <taxon>Bacillati</taxon>
        <taxon>Actinomycetota</taxon>
        <taxon>Actinomycetes</taxon>
        <taxon>Micromonosporales</taxon>
        <taxon>Micromonosporaceae</taxon>
        <taxon>Actinoplanes</taxon>
    </lineage>
</organism>